<evidence type="ECO:0000313" key="8">
    <source>
        <dbReference type="EMBL" id="MBC5997334.1"/>
    </source>
</evidence>
<evidence type="ECO:0000256" key="6">
    <source>
        <dbReference type="SAM" id="Phobius"/>
    </source>
</evidence>
<dbReference type="InterPro" id="IPR051401">
    <property type="entry name" value="GtrA_CellWall_Glycosyl"/>
</dbReference>
<gene>
    <name evidence="8" type="ORF">H8923_11210</name>
</gene>
<evidence type="ECO:0000313" key="9">
    <source>
        <dbReference type="Proteomes" id="UP000609849"/>
    </source>
</evidence>
<evidence type="ECO:0000256" key="4">
    <source>
        <dbReference type="ARBA" id="ARBA00022989"/>
    </source>
</evidence>
<dbReference type="Pfam" id="PF04138">
    <property type="entry name" value="GtrA_DPMS_TM"/>
    <property type="match status" value="1"/>
</dbReference>
<evidence type="ECO:0000256" key="1">
    <source>
        <dbReference type="ARBA" id="ARBA00004141"/>
    </source>
</evidence>
<feature type="transmembrane region" description="Helical" evidence="6">
    <location>
        <begin position="20"/>
        <end position="42"/>
    </location>
</feature>
<accession>A0ABR7JR22</accession>
<comment type="subcellular location">
    <subcellularLocation>
        <location evidence="1">Membrane</location>
        <topology evidence="1">Multi-pass membrane protein</topology>
    </subcellularLocation>
</comment>
<feature type="transmembrane region" description="Helical" evidence="6">
    <location>
        <begin position="48"/>
        <end position="66"/>
    </location>
</feature>
<feature type="transmembrane region" description="Helical" evidence="6">
    <location>
        <begin position="86"/>
        <end position="107"/>
    </location>
</feature>
<evidence type="ECO:0000256" key="5">
    <source>
        <dbReference type="ARBA" id="ARBA00023136"/>
    </source>
</evidence>
<comment type="caution">
    <text evidence="8">The sequence shown here is derived from an EMBL/GenBank/DDBJ whole genome shotgun (WGS) entry which is preliminary data.</text>
</comment>
<keyword evidence="4 6" id="KW-1133">Transmembrane helix</keyword>
<sequence>MNKHFSFNLKNTKSKFVEYIRFNIIGISNFWISQIFYLILFLGLKMNYLIAYTIVSVISITASYFLNSKYTFKNNNLSFKKFLLTFLVYIFEYVLNMGVILLMVNVLNISKVFAPMLAPVVSTIPVFFLMKFVINNPKLK</sequence>
<keyword evidence="5 6" id="KW-0472">Membrane</keyword>
<keyword evidence="3 6" id="KW-0812">Transmembrane</keyword>
<comment type="similarity">
    <text evidence="2">Belongs to the GtrA family.</text>
</comment>
<protein>
    <submittedName>
        <fullName evidence="8">GtrA family protein</fullName>
    </submittedName>
</protein>
<dbReference type="PANTHER" id="PTHR38459">
    <property type="entry name" value="PROPHAGE BACTOPRENOL-LINKED GLUCOSE TRANSLOCASE HOMOLOG"/>
    <property type="match status" value="1"/>
</dbReference>
<feature type="transmembrane region" description="Helical" evidence="6">
    <location>
        <begin position="113"/>
        <end position="134"/>
    </location>
</feature>
<feature type="domain" description="GtrA/DPMS transmembrane" evidence="7">
    <location>
        <begin position="21"/>
        <end position="134"/>
    </location>
</feature>
<dbReference type="PANTHER" id="PTHR38459:SF1">
    <property type="entry name" value="PROPHAGE BACTOPRENOL-LINKED GLUCOSE TRANSLOCASE HOMOLOG"/>
    <property type="match status" value="1"/>
</dbReference>
<organism evidence="8 9">
    <name type="scientific">Romboutsia faecis</name>
    <dbReference type="NCBI Taxonomy" id="2764597"/>
    <lineage>
        <taxon>Bacteria</taxon>
        <taxon>Bacillati</taxon>
        <taxon>Bacillota</taxon>
        <taxon>Clostridia</taxon>
        <taxon>Peptostreptococcales</taxon>
        <taxon>Peptostreptococcaceae</taxon>
        <taxon>Romboutsia</taxon>
    </lineage>
</organism>
<proteinExistence type="inferred from homology"/>
<evidence type="ECO:0000256" key="2">
    <source>
        <dbReference type="ARBA" id="ARBA00009399"/>
    </source>
</evidence>
<keyword evidence="9" id="KW-1185">Reference proteome</keyword>
<name>A0ABR7JR22_9FIRM</name>
<dbReference type="EMBL" id="JACRWE010000004">
    <property type="protein sequence ID" value="MBC5997334.1"/>
    <property type="molecule type" value="Genomic_DNA"/>
</dbReference>
<dbReference type="InterPro" id="IPR007267">
    <property type="entry name" value="GtrA_DPMS_TM"/>
</dbReference>
<dbReference type="RefSeq" id="WP_172976685.1">
    <property type="nucleotide sequence ID" value="NZ_JACRWE010000004.1"/>
</dbReference>
<evidence type="ECO:0000259" key="7">
    <source>
        <dbReference type="Pfam" id="PF04138"/>
    </source>
</evidence>
<dbReference type="Proteomes" id="UP000609849">
    <property type="component" value="Unassembled WGS sequence"/>
</dbReference>
<evidence type="ECO:0000256" key="3">
    <source>
        <dbReference type="ARBA" id="ARBA00022692"/>
    </source>
</evidence>
<reference evidence="8 9" key="1">
    <citation type="submission" date="2020-08" db="EMBL/GenBank/DDBJ databases">
        <authorList>
            <person name="Liu C."/>
            <person name="Sun Q."/>
        </authorList>
    </citation>
    <scope>NUCLEOTIDE SEQUENCE [LARGE SCALE GENOMIC DNA]</scope>
    <source>
        <strain evidence="8 9">NSJ-18</strain>
    </source>
</reference>